<evidence type="ECO:0000313" key="14">
    <source>
        <dbReference type="EMBL" id="KAH0620972.1"/>
    </source>
</evidence>
<dbReference type="InterPro" id="IPR001461">
    <property type="entry name" value="Aspartic_peptidase_A1"/>
</dbReference>
<keyword evidence="8" id="KW-0378">Hydrolase</keyword>
<evidence type="ECO:0000256" key="12">
    <source>
        <dbReference type="ARBA" id="ARBA00023228"/>
    </source>
</evidence>
<evidence type="ECO:0000256" key="2">
    <source>
        <dbReference type="ARBA" id="ARBA00004371"/>
    </source>
</evidence>
<keyword evidence="7" id="KW-0064">Aspartyl protease</keyword>
<dbReference type="Pfam" id="PF00026">
    <property type="entry name" value="Asp"/>
    <property type="match status" value="1"/>
</dbReference>
<dbReference type="PANTHER" id="PTHR47966">
    <property type="entry name" value="BETA-SITE APP-CLEAVING ENZYME, ISOFORM A-RELATED"/>
    <property type="match status" value="1"/>
</dbReference>
<feature type="domain" description="Peptidase A1" evidence="13">
    <location>
        <begin position="65"/>
        <end position="103"/>
    </location>
</feature>
<dbReference type="Gene3D" id="2.40.70.10">
    <property type="entry name" value="Acid Proteases"/>
    <property type="match status" value="1"/>
</dbReference>
<dbReference type="Proteomes" id="UP000826234">
    <property type="component" value="Unassembled WGS sequence"/>
</dbReference>
<keyword evidence="9" id="KW-0865">Zymogen</keyword>
<comment type="subcellular location">
    <subcellularLocation>
        <location evidence="2">Lysosome</location>
    </subcellularLocation>
</comment>
<dbReference type="EC" id="3.4.23.5" evidence="4"/>
<dbReference type="InterPro" id="IPR021109">
    <property type="entry name" value="Peptidase_aspartic_dom_sf"/>
</dbReference>
<dbReference type="PANTHER" id="PTHR47966:SF42">
    <property type="entry name" value="CATHEPSIN D"/>
    <property type="match status" value="1"/>
</dbReference>
<keyword evidence="11" id="KW-0325">Glycoprotein</keyword>
<dbReference type="PROSITE" id="PS51767">
    <property type="entry name" value="PEPTIDASE_A1"/>
    <property type="match status" value="1"/>
</dbReference>
<keyword evidence="10" id="KW-1015">Disulfide bond</keyword>
<dbReference type="EMBL" id="JAIPUX010003289">
    <property type="protein sequence ID" value="KAH0620972.1"/>
    <property type="molecule type" value="Genomic_DNA"/>
</dbReference>
<evidence type="ECO:0000256" key="6">
    <source>
        <dbReference type="ARBA" id="ARBA00022670"/>
    </source>
</evidence>
<evidence type="ECO:0000256" key="8">
    <source>
        <dbReference type="ARBA" id="ARBA00022801"/>
    </source>
</evidence>
<evidence type="ECO:0000259" key="13">
    <source>
        <dbReference type="PROSITE" id="PS51767"/>
    </source>
</evidence>
<dbReference type="PROSITE" id="PS00141">
    <property type="entry name" value="ASP_PROTEASE"/>
    <property type="match status" value="1"/>
</dbReference>
<sequence>MHTTPIFHTRIPLKKAPSVRSIYSEYGTNIQDLTEYLEMLKYKYGGAGAGTPTPEILKNYMDAQYYGEIGIGTPPQKFTVVFDTGSSNLWVPSVHCHLLDLAC</sequence>
<name>A0ABQ7SUN7_PHRPL</name>
<evidence type="ECO:0000256" key="9">
    <source>
        <dbReference type="ARBA" id="ARBA00023145"/>
    </source>
</evidence>
<accession>A0ABQ7SUN7</accession>
<gene>
    <name evidence="14" type="ORF">JD844_021913</name>
</gene>
<evidence type="ECO:0000256" key="10">
    <source>
        <dbReference type="ARBA" id="ARBA00023157"/>
    </source>
</evidence>
<evidence type="ECO:0000256" key="5">
    <source>
        <dbReference type="ARBA" id="ARBA00015582"/>
    </source>
</evidence>
<dbReference type="SUPFAM" id="SSF50630">
    <property type="entry name" value="Acid proteases"/>
    <property type="match status" value="1"/>
</dbReference>
<evidence type="ECO:0000256" key="4">
    <source>
        <dbReference type="ARBA" id="ARBA00011930"/>
    </source>
</evidence>
<keyword evidence="15" id="KW-1185">Reference proteome</keyword>
<evidence type="ECO:0000256" key="1">
    <source>
        <dbReference type="ARBA" id="ARBA00000585"/>
    </source>
</evidence>
<dbReference type="InterPro" id="IPR001969">
    <property type="entry name" value="Aspartic_peptidase_AS"/>
</dbReference>
<protein>
    <recommendedName>
        <fullName evidence="5">Cathepsin D</fullName>
        <ecNumber evidence="4">3.4.23.5</ecNumber>
    </recommendedName>
</protein>
<comment type="caution">
    <text evidence="14">The sequence shown here is derived from an EMBL/GenBank/DDBJ whole genome shotgun (WGS) entry which is preliminary data.</text>
</comment>
<evidence type="ECO:0000313" key="15">
    <source>
        <dbReference type="Proteomes" id="UP000826234"/>
    </source>
</evidence>
<evidence type="ECO:0000256" key="11">
    <source>
        <dbReference type="ARBA" id="ARBA00023180"/>
    </source>
</evidence>
<keyword evidence="6" id="KW-0645">Protease</keyword>
<keyword evidence="12" id="KW-0458">Lysosome</keyword>
<proteinExistence type="inferred from homology"/>
<reference evidence="14 15" key="1">
    <citation type="journal article" date="2022" name="Gigascience">
        <title>A chromosome-level genome assembly and annotation of the desert horned lizard, Phrynosoma platyrhinos, provides insight into chromosomal rearrangements among reptiles.</title>
        <authorList>
            <person name="Koochekian N."/>
            <person name="Ascanio A."/>
            <person name="Farleigh K."/>
            <person name="Card D.C."/>
            <person name="Schield D.R."/>
            <person name="Castoe T.A."/>
            <person name="Jezkova T."/>
        </authorList>
    </citation>
    <scope>NUCLEOTIDE SEQUENCE [LARGE SCALE GENOMIC DNA]</scope>
    <source>
        <strain evidence="14">NK-2021</strain>
    </source>
</reference>
<comment type="similarity">
    <text evidence="3">Belongs to the peptidase A1 family.</text>
</comment>
<evidence type="ECO:0000256" key="3">
    <source>
        <dbReference type="ARBA" id="ARBA00007447"/>
    </source>
</evidence>
<dbReference type="InterPro" id="IPR033121">
    <property type="entry name" value="PEPTIDASE_A1"/>
</dbReference>
<organism evidence="14 15">
    <name type="scientific">Phrynosoma platyrhinos</name>
    <name type="common">Desert horned lizard</name>
    <dbReference type="NCBI Taxonomy" id="52577"/>
    <lineage>
        <taxon>Eukaryota</taxon>
        <taxon>Metazoa</taxon>
        <taxon>Chordata</taxon>
        <taxon>Craniata</taxon>
        <taxon>Vertebrata</taxon>
        <taxon>Euteleostomi</taxon>
        <taxon>Lepidosauria</taxon>
        <taxon>Squamata</taxon>
        <taxon>Bifurcata</taxon>
        <taxon>Unidentata</taxon>
        <taxon>Episquamata</taxon>
        <taxon>Toxicofera</taxon>
        <taxon>Iguania</taxon>
        <taxon>Phrynosomatidae</taxon>
        <taxon>Phrynosomatinae</taxon>
        <taxon>Phrynosoma</taxon>
    </lineage>
</organism>
<evidence type="ECO:0000256" key="7">
    <source>
        <dbReference type="ARBA" id="ARBA00022750"/>
    </source>
</evidence>
<comment type="catalytic activity">
    <reaction evidence="1">
        <text>Specificity similar to, but narrower than, that of pepsin A. Does not cleave the 4-Gln-|-His-5 bond in B chain of insulin.</text>
        <dbReference type="EC" id="3.4.23.5"/>
    </reaction>
</comment>